<name>A0AAQ3PYS0_PASNO</name>
<dbReference type="AlphaFoldDB" id="A0AAQ3PYS0"/>
<protein>
    <submittedName>
        <fullName evidence="2">Uncharacterized protein</fullName>
    </submittedName>
</protein>
<dbReference type="PANTHER" id="PTHR31425">
    <property type="entry name" value="PHOSPHORIBOSYLANTHRANILATE TRANSFERASE ISOFORM 1"/>
    <property type="match status" value="1"/>
</dbReference>
<feature type="compositionally biased region" description="Basic and acidic residues" evidence="1">
    <location>
        <begin position="175"/>
        <end position="196"/>
    </location>
</feature>
<dbReference type="Proteomes" id="UP001341281">
    <property type="component" value="Chromosome 02"/>
</dbReference>
<dbReference type="PANTHER" id="PTHR31425:SF19">
    <property type="entry name" value="OS04G0472900 PROTEIN"/>
    <property type="match status" value="1"/>
</dbReference>
<gene>
    <name evidence="2" type="ORF">U9M48_005960</name>
</gene>
<sequence length="212" mass="22814">MVLTLAVFDNCYLGTATGVVKDQIKRIGKVRIRLSTLEMDKVSTAGLPRTRSSSCTRPTCARTASSAWPCASQITCLSLGSVVYLYGQPLLPKMHYTHPFTMSRHHQGRQRGHGVAKGDDVSLDTGKSKSRVADTVVDTASPSACSRWTAGALRRRPKLHTAAGNSSCPGTTKARSGDRHGRMDIGRDEKGSRAEPEQADVLIAPLPGTRII</sequence>
<feature type="compositionally biased region" description="Basic residues" evidence="1">
    <location>
        <begin position="104"/>
        <end position="114"/>
    </location>
</feature>
<evidence type="ECO:0000313" key="3">
    <source>
        <dbReference type="Proteomes" id="UP001341281"/>
    </source>
</evidence>
<evidence type="ECO:0000256" key="1">
    <source>
        <dbReference type="SAM" id="MobiDB-lite"/>
    </source>
</evidence>
<proteinExistence type="predicted"/>
<organism evidence="2 3">
    <name type="scientific">Paspalum notatum var. saurae</name>
    <dbReference type="NCBI Taxonomy" id="547442"/>
    <lineage>
        <taxon>Eukaryota</taxon>
        <taxon>Viridiplantae</taxon>
        <taxon>Streptophyta</taxon>
        <taxon>Embryophyta</taxon>
        <taxon>Tracheophyta</taxon>
        <taxon>Spermatophyta</taxon>
        <taxon>Magnoliopsida</taxon>
        <taxon>Liliopsida</taxon>
        <taxon>Poales</taxon>
        <taxon>Poaceae</taxon>
        <taxon>PACMAD clade</taxon>
        <taxon>Panicoideae</taxon>
        <taxon>Andropogonodae</taxon>
        <taxon>Paspaleae</taxon>
        <taxon>Paspalinae</taxon>
        <taxon>Paspalum</taxon>
    </lineage>
</organism>
<evidence type="ECO:0000313" key="2">
    <source>
        <dbReference type="EMBL" id="WVZ55279.1"/>
    </source>
</evidence>
<keyword evidence="3" id="KW-1185">Reference proteome</keyword>
<dbReference type="InterPro" id="IPR047259">
    <property type="entry name" value="QUIRKY-like"/>
</dbReference>
<feature type="region of interest" description="Disordered" evidence="1">
    <location>
        <begin position="104"/>
        <end position="128"/>
    </location>
</feature>
<feature type="region of interest" description="Disordered" evidence="1">
    <location>
        <begin position="156"/>
        <end position="198"/>
    </location>
</feature>
<dbReference type="EMBL" id="CP144746">
    <property type="protein sequence ID" value="WVZ55279.1"/>
    <property type="molecule type" value="Genomic_DNA"/>
</dbReference>
<feature type="compositionally biased region" description="Polar residues" evidence="1">
    <location>
        <begin position="163"/>
        <end position="174"/>
    </location>
</feature>
<reference evidence="2 3" key="1">
    <citation type="submission" date="2024-02" db="EMBL/GenBank/DDBJ databases">
        <title>High-quality chromosome-scale genome assembly of Pensacola bahiagrass (Paspalum notatum Flugge var. saurae).</title>
        <authorList>
            <person name="Vega J.M."/>
            <person name="Podio M."/>
            <person name="Orjuela J."/>
            <person name="Siena L.A."/>
            <person name="Pessino S.C."/>
            <person name="Combes M.C."/>
            <person name="Mariac C."/>
            <person name="Albertini E."/>
            <person name="Pupilli F."/>
            <person name="Ortiz J.P.A."/>
            <person name="Leblanc O."/>
        </authorList>
    </citation>
    <scope>NUCLEOTIDE SEQUENCE [LARGE SCALE GENOMIC DNA]</scope>
    <source>
        <strain evidence="2">R1</strain>
        <tissue evidence="2">Leaf</tissue>
    </source>
</reference>
<accession>A0AAQ3PYS0</accession>